<evidence type="ECO:0000256" key="1">
    <source>
        <dbReference type="SAM" id="Phobius"/>
    </source>
</evidence>
<name>A0A369WLY6_9GAMM</name>
<sequence>MYEALPYLYIAIGVALFMLLGSPLVSVSAACLYAAGAIVWVTRSSYRRKNSRHQVENRKNRWLFPEQIYEYLPFIYMAVGIATLSHIPGIYGAIPGAVLCLAGALVWIIRAIYRSHPVPAG</sequence>
<feature type="transmembrane region" description="Helical" evidence="1">
    <location>
        <begin position="68"/>
        <end position="87"/>
    </location>
</feature>
<keyword evidence="1" id="KW-1133">Transmembrane helix</keyword>
<feature type="transmembrane region" description="Helical" evidence="1">
    <location>
        <begin position="93"/>
        <end position="113"/>
    </location>
</feature>
<keyword evidence="3" id="KW-1185">Reference proteome</keyword>
<protein>
    <submittedName>
        <fullName evidence="2">Uncharacterized protein</fullName>
    </submittedName>
</protein>
<feature type="transmembrane region" description="Helical" evidence="1">
    <location>
        <begin position="6"/>
        <end position="39"/>
    </location>
</feature>
<keyword evidence="1" id="KW-0812">Transmembrane</keyword>
<proteinExistence type="predicted"/>
<reference evidence="2 3" key="1">
    <citation type="submission" date="2018-07" db="EMBL/GenBank/DDBJ databases">
        <title>Motiliproteus coralliicola sp. nov., a bacterium isolated from Coral.</title>
        <authorList>
            <person name="Wang G."/>
        </authorList>
    </citation>
    <scope>NUCLEOTIDE SEQUENCE [LARGE SCALE GENOMIC DNA]</scope>
    <source>
        <strain evidence="2 3">C34</strain>
    </source>
</reference>
<gene>
    <name evidence="2" type="ORF">DV711_08895</name>
</gene>
<evidence type="ECO:0000313" key="2">
    <source>
        <dbReference type="EMBL" id="RDE22687.1"/>
    </source>
</evidence>
<comment type="caution">
    <text evidence="2">The sequence shown here is derived from an EMBL/GenBank/DDBJ whole genome shotgun (WGS) entry which is preliminary data.</text>
</comment>
<evidence type="ECO:0000313" key="3">
    <source>
        <dbReference type="Proteomes" id="UP000253769"/>
    </source>
</evidence>
<dbReference type="Proteomes" id="UP000253769">
    <property type="component" value="Unassembled WGS sequence"/>
</dbReference>
<accession>A0A369WLY6</accession>
<keyword evidence="1" id="KW-0472">Membrane</keyword>
<dbReference type="EMBL" id="QQOH01000002">
    <property type="protein sequence ID" value="RDE22687.1"/>
    <property type="molecule type" value="Genomic_DNA"/>
</dbReference>
<dbReference type="AlphaFoldDB" id="A0A369WLY6"/>
<organism evidence="2 3">
    <name type="scientific">Motiliproteus coralliicola</name>
    <dbReference type="NCBI Taxonomy" id="2283196"/>
    <lineage>
        <taxon>Bacteria</taxon>
        <taxon>Pseudomonadati</taxon>
        <taxon>Pseudomonadota</taxon>
        <taxon>Gammaproteobacteria</taxon>
        <taxon>Oceanospirillales</taxon>
        <taxon>Oceanospirillaceae</taxon>
        <taxon>Motiliproteus</taxon>
    </lineage>
</organism>